<proteinExistence type="predicted"/>
<keyword evidence="8" id="KW-1185">Reference proteome</keyword>
<accession>A0A8J6DYF1</accession>
<protein>
    <submittedName>
        <fullName evidence="7">Zinc finger BED-type</fullName>
    </submittedName>
</protein>
<evidence type="ECO:0000259" key="6">
    <source>
        <dbReference type="PROSITE" id="PS50808"/>
    </source>
</evidence>
<evidence type="ECO:0000256" key="5">
    <source>
        <dbReference type="SAM" id="MobiDB-lite"/>
    </source>
</evidence>
<evidence type="ECO:0000256" key="3">
    <source>
        <dbReference type="ARBA" id="ARBA00022833"/>
    </source>
</evidence>
<dbReference type="GO" id="GO:0008270">
    <property type="term" value="F:zinc ion binding"/>
    <property type="evidence" value="ECO:0007669"/>
    <property type="project" value="UniProtKB-KW"/>
</dbReference>
<comment type="caution">
    <text evidence="7">The sequence shown here is derived from an EMBL/GenBank/DDBJ whole genome shotgun (WGS) entry which is preliminary data.</text>
</comment>
<evidence type="ECO:0000256" key="4">
    <source>
        <dbReference type="PROSITE-ProRule" id="PRU00027"/>
    </source>
</evidence>
<sequence length="204" mass="22952">MAETPIDSEKSNKKNLNCPHCSFEASFPVYLKKHFMEKHPEVCERNDGYEQYWCDICDAPFYLLAIHVAKEHFDQIERMNEDIQSKFYCTFCHKYFRNLKTHFKSVHADGATAKARLACPMKDCDYRTKAVANMKVHLKTKHMRSNEQAEALIADMQGVKGPAPAAASASEAGAPVSNSATAAKRRPKKSAPADPYDSPGTEPY</sequence>
<name>A0A8J6DYF1_9EUKA</name>
<evidence type="ECO:0000256" key="1">
    <source>
        <dbReference type="ARBA" id="ARBA00022723"/>
    </source>
</evidence>
<feature type="compositionally biased region" description="Low complexity" evidence="5">
    <location>
        <begin position="161"/>
        <end position="182"/>
    </location>
</feature>
<reference evidence="7" key="1">
    <citation type="submission" date="2021-05" db="EMBL/GenBank/DDBJ databases">
        <title>A free-living protist that lacks canonical eukaryotic 1 DNA replication and segregation systems.</title>
        <authorList>
            <person name="Salas-Leiva D.E."/>
            <person name="Tromer E.C."/>
            <person name="Curtis B.A."/>
            <person name="Jerlstrom-Hultqvist J."/>
            <person name="Kolisko M."/>
            <person name="Yi Z."/>
            <person name="Salas-Leiva J.S."/>
            <person name="Gallot-Lavallee L."/>
            <person name="Kops G.J.P.L."/>
            <person name="Archibald J.M."/>
            <person name="Simpson A.G.B."/>
            <person name="Roger A.J."/>
        </authorList>
    </citation>
    <scope>NUCLEOTIDE SEQUENCE</scope>
    <source>
        <strain evidence="7">BICM</strain>
    </source>
</reference>
<dbReference type="InterPro" id="IPR013087">
    <property type="entry name" value="Znf_C2H2_type"/>
</dbReference>
<dbReference type="Proteomes" id="UP000717585">
    <property type="component" value="Unassembled WGS sequence"/>
</dbReference>
<feature type="region of interest" description="Disordered" evidence="5">
    <location>
        <begin position="160"/>
        <end position="204"/>
    </location>
</feature>
<keyword evidence="1" id="KW-0479">Metal-binding</keyword>
<evidence type="ECO:0000256" key="2">
    <source>
        <dbReference type="ARBA" id="ARBA00022771"/>
    </source>
</evidence>
<dbReference type="EMBL" id="JAHDYR010000038">
    <property type="protein sequence ID" value="KAG9392124.1"/>
    <property type="molecule type" value="Genomic_DNA"/>
</dbReference>
<dbReference type="GO" id="GO:0003677">
    <property type="term" value="F:DNA binding"/>
    <property type="evidence" value="ECO:0007669"/>
    <property type="project" value="InterPro"/>
</dbReference>
<dbReference type="SMART" id="SM00355">
    <property type="entry name" value="ZnF_C2H2"/>
    <property type="match status" value="3"/>
</dbReference>
<dbReference type="AlphaFoldDB" id="A0A8J6DYF1"/>
<keyword evidence="3" id="KW-0862">Zinc</keyword>
<organism evidence="7 8">
    <name type="scientific">Carpediemonas membranifera</name>
    <dbReference type="NCBI Taxonomy" id="201153"/>
    <lineage>
        <taxon>Eukaryota</taxon>
        <taxon>Metamonada</taxon>
        <taxon>Carpediemonas-like organisms</taxon>
        <taxon>Carpediemonas</taxon>
    </lineage>
</organism>
<dbReference type="PROSITE" id="PS50808">
    <property type="entry name" value="ZF_BED"/>
    <property type="match status" value="1"/>
</dbReference>
<evidence type="ECO:0000313" key="8">
    <source>
        <dbReference type="Proteomes" id="UP000717585"/>
    </source>
</evidence>
<feature type="domain" description="BED-type" evidence="6">
    <location>
        <begin position="71"/>
        <end position="149"/>
    </location>
</feature>
<gene>
    <name evidence="7" type="ORF">J8273_5103</name>
</gene>
<dbReference type="OrthoDB" id="3561125at2759"/>
<evidence type="ECO:0000313" key="7">
    <source>
        <dbReference type="EMBL" id="KAG9392124.1"/>
    </source>
</evidence>
<keyword evidence="2 4" id="KW-0863">Zinc-finger</keyword>
<dbReference type="InterPro" id="IPR003656">
    <property type="entry name" value="Znf_BED"/>
</dbReference>
<dbReference type="Gene3D" id="3.30.160.60">
    <property type="entry name" value="Classic Zinc Finger"/>
    <property type="match status" value="1"/>
</dbReference>